<protein>
    <submittedName>
        <fullName evidence="1">Uncharacterized protein</fullName>
    </submittedName>
</protein>
<name>A0A481ZFC2_9VIRU</name>
<organism evidence="1">
    <name type="scientific">Pithovirus LCPAC403</name>
    <dbReference type="NCBI Taxonomy" id="2506596"/>
    <lineage>
        <taxon>Viruses</taxon>
        <taxon>Pithoviruses</taxon>
    </lineage>
</organism>
<gene>
    <name evidence="1" type="ORF">LCPAC403_03350</name>
</gene>
<evidence type="ECO:0000313" key="1">
    <source>
        <dbReference type="EMBL" id="QBK93201.1"/>
    </source>
</evidence>
<sequence>MYFRGKNDHFKESRHRTKQKMGVFGFYDNDSDSIQDMYLSLFDENSVVNAVIGLINSNIETCFDNCVNGTDFLANNCVGIILEHYHNMESVVGFPESLRLLAEGFGPYLHLNTKFYYDVEKRQDALEKTKRLFSRPGENEIPATRQQKILIYEALISYYEAMEGIF</sequence>
<reference evidence="1" key="1">
    <citation type="journal article" date="2019" name="MBio">
        <title>Virus Genomes from Deep Sea Sediments Expand the Ocean Megavirome and Support Independent Origins of Viral Gigantism.</title>
        <authorList>
            <person name="Backstrom D."/>
            <person name="Yutin N."/>
            <person name="Jorgensen S.L."/>
            <person name="Dharamshi J."/>
            <person name="Homa F."/>
            <person name="Zaremba-Niedwiedzka K."/>
            <person name="Spang A."/>
            <person name="Wolf Y.I."/>
            <person name="Koonin E.V."/>
            <person name="Ettema T.J."/>
        </authorList>
    </citation>
    <scope>NUCLEOTIDE SEQUENCE</scope>
</reference>
<accession>A0A481ZFC2</accession>
<dbReference type="EMBL" id="MK500591">
    <property type="protein sequence ID" value="QBK93201.1"/>
    <property type="molecule type" value="Genomic_DNA"/>
</dbReference>
<proteinExistence type="predicted"/>